<dbReference type="InterPro" id="IPR006674">
    <property type="entry name" value="HD_domain"/>
</dbReference>
<dbReference type="SUPFAM" id="SSF109604">
    <property type="entry name" value="HD-domain/PDEase-like"/>
    <property type="match status" value="1"/>
</dbReference>
<dbReference type="PANTHER" id="PTHR35569:SF1">
    <property type="entry name" value="CYANAMIDE HYDRATASE DDI2-RELATED"/>
    <property type="match status" value="1"/>
</dbReference>
<name>A0A7T4U1P3_9ACTN</name>
<dbReference type="AlphaFoldDB" id="A0A7T4U1P3"/>
<proteinExistence type="predicted"/>
<evidence type="ECO:0000259" key="1">
    <source>
        <dbReference type="Pfam" id="PF01966"/>
    </source>
</evidence>
<reference evidence="2 3" key="1">
    <citation type="submission" date="2020-12" db="EMBL/GenBank/DDBJ databases">
        <title>Identification and biosynthesis of polyene macrolides produced by Streptomyces alfalfae Men-myco-93-63.</title>
        <authorList>
            <person name="Liu D."/>
            <person name="Li Y."/>
            <person name="Liu L."/>
            <person name="Han X."/>
            <person name="Shen F."/>
        </authorList>
    </citation>
    <scope>NUCLEOTIDE SEQUENCE [LARGE SCALE GENOMIC DNA]</scope>
    <source>
        <strain evidence="2 3">Men-myco-93-63</strain>
    </source>
</reference>
<dbReference type="Gene3D" id="1.10.3210.10">
    <property type="entry name" value="Hypothetical protein af1432"/>
    <property type="match status" value="1"/>
</dbReference>
<dbReference type="EMBL" id="CP065959">
    <property type="protein sequence ID" value="QQC93078.1"/>
    <property type="molecule type" value="Genomic_DNA"/>
</dbReference>
<sequence>MTAENTTNVAGIPPLPDTALTRRALALVRDTESTPTANHSVRSALFARLRADHQGAEAGRDYDPELLFLACVLHDIGLTRAGDRHQRFEVDGADTAAEFLTEQGLPAAGVDMVWEAIAFHTAAGIAERRGTLCALVHQGTGMDFGWDTDCVDDATGAAIHAAYPRLSMATTLTDEIVAQVRRRPEKAPPFSLPFELLRERSVPPHRTRMETMADAARWGN</sequence>
<evidence type="ECO:0000313" key="3">
    <source>
        <dbReference type="Proteomes" id="UP000596130"/>
    </source>
</evidence>
<dbReference type="Proteomes" id="UP000596130">
    <property type="component" value="Chromosome"/>
</dbReference>
<dbReference type="Pfam" id="PF01966">
    <property type="entry name" value="HD"/>
    <property type="match status" value="1"/>
</dbReference>
<dbReference type="RefSeq" id="WP_198504631.1">
    <property type="nucleotide sequence ID" value="NZ_CP065959.1"/>
</dbReference>
<dbReference type="CDD" id="cd00077">
    <property type="entry name" value="HDc"/>
    <property type="match status" value="1"/>
</dbReference>
<dbReference type="InterPro" id="IPR003607">
    <property type="entry name" value="HD/PDEase_dom"/>
</dbReference>
<accession>A0A7T4U1P3</accession>
<evidence type="ECO:0000313" key="2">
    <source>
        <dbReference type="EMBL" id="QQC93078.1"/>
    </source>
</evidence>
<gene>
    <name evidence="2" type="ORF">I8755_35620</name>
</gene>
<organism evidence="2 3">
    <name type="scientific">Streptomyces alfalfae</name>
    <dbReference type="NCBI Taxonomy" id="1642299"/>
    <lineage>
        <taxon>Bacteria</taxon>
        <taxon>Bacillati</taxon>
        <taxon>Actinomycetota</taxon>
        <taxon>Actinomycetes</taxon>
        <taxon>Kitasatosporales</taxon>
        <taxon>Streptomycetaceae</taxon>
        <taxon>Streptomyces</taxon>
    </lineage>
</organism>
<dbReference type="PANTHER" id="PTHR35569">
    <property type="entry name" value="CYANAMIDE HYDRATASE DDI2-RELATED"/>
    <property type="match status" value="1"/>
</dbReference>
<feature type="domain" description="HD" evidence="1">
    <location>
        <begin position="37"/>
        <end position="127"/>
    </location>
</feature>
<protein>
    <submittedName>
        <fullName evidence="2">HD domain-containing protein</fullName>
    </submittedName>
</protein>